<proteinExistence type="predicted"/>
<feature type="signal peptide" evidence="4">
    <location>
        <begin position="1"/>
        <end position="35"/>
    </location>
</feature>
<dbReference type="InterPro" id="IPR013320">
    <property type="entry name" value="ConA-like_dom_sf"/>
</dbReference>
<dbReference type="SUPFAM" id="SSF49899">
    <property type="entry name" value="Concanavalin A-like lectins/glucanases"/>
    <property type="match status" value="1"/>
</dbReference>
<gene>
    <name evidence="7" type="ORF">RMAR1173_LOCUS12294</name>
</gene>
<dbReference type="Gene3D" id="3.30.2160.10">
    <property type="entry name" value="Hect, E3 ligase catalytic domain"/>
    <property type="match status" value="1"/>
</dbReference>
<evidence type="ECO:0000256" key="3">
    <source>
        <dbReference type="SAM" id="MobiDB-lite"/>
    </source>
</evidence>
<organism evidence="7">
    <name type="scientific">Rhizochromulina marina</name>
    <dbReference type="NCBI Taxonomy" id="1034831"/>
    <lineage>
        <taxon>Eukaryota</taxon>
        <taxon>Sar</taxon>
        <taxon>Stramenopiles</taxon>
        <taxon>Ochrophyta</taxon>
        <taxon>Dictyochophyceae</taxon>
        <taxon>Rhizochromulinales</taxon>
        <taxon>Rhizochromulina</taxon>
    </lineage>
</organism>
<keyword evidence="1 2" id="KW-0833">Ubl conjugation pathway</keyword>
<dbReference type="InterPro" id="IPR043136">
    <property type="entry name" value="B30.2/SPRY_sf"/>
</dbReference>
<feature type="region of interest" description="Disordered" evidence="3">
    <location>
        <begin position="138"/>
        <end position="177"/>
    </location>
</feature>
<dbReference type="Gene3D" id="2.60.120.920">
    <property type="match status" value="1"/>
</dbReference>
<reference evidence="7" key="1">
    <citation type="submission" date="2021-01" db="EMBL/GenBank/DDBJ databases">
        <authorList>
            <person name="Corre E."/>
            <person name="Pelletier E."/>
            <person name="Niang G."/>
            <person name="Scheremetjew M."/>
            <person name="Finn R."/>
            <person name="Kale V."/>
            <person name="Holt S."/>
            <person name="Cochrane G."/>
            <person name="Meng A."/>
            <person name="Brown T."/>
            <person name="Cohen L."/>
        </authorList>
    </citation>
    <scope>NUCLEOTIDE SEQUENCE</scope>
    <source>
        <strain evidence="7">CCMP1243</strain>
    </source>
</reference>
<protein>
    <recommendedName>
        <fullName evidence="8">HECT domain-containing protein</fullName>
    </recommendedName>
</protein>
<dbReference type="InterPro" id="IPR000569">
    <property type="entry name" value="HECT_dom"/>
</dbReference>
<dbReference type="Pfam" id="PF00632">
    <property type="entry name" value="HECT"/>
    <property type="match status" value="1"/>
</dbReference>
<accession>A0A7S2WL07</accession>
<dbReference type="Pfam" id="PF00622">
    <property type="entry name" value="SPRY"/>
    <property type="match status" value="1"/>
</dbReference>
<dbReference type="CDD" id="cd11709">
    <property type="entry name" value="SPRY"/>
    <property type="match status" value="1"/>
</dbReference>
<evidence type="ECO:0000256" key="1">
    <source>
        <dbReference type="ARBA" id="ARBA00022786"/>
    </source>
</evidence>
<name>A0A7S2WL07_9STRA</name>
<dbReference type="PANTHER" id="PTHR46654">
    <property type="entry name" value="E3 UBIQUITIN-PROTEIN LIGASE HECTD3"/>
    <property type="match status" value="1"/>
</dbReference>
<feature type="active site" description="Glycyl thioester intermediate" evidence="2">
    <location>
        <position position="1564"/>
    </location>
</feature>
<dbReference type="InterPro" id="IPR001870">
    <property type="entry name" value="B30.2/SPRY"/>
</dbReference>
<dbReference type="SMART" id="SM00119">
    <property type="entry name" value="HECTc"/>
    <property type="match status" value="1"/>
</dbReference>
<keyword evidence="4" id="KW-0732">Signal</keyword>
<evidence type="ECO:0000313" key="7">
    <source>
        <dbReference type="EMBL" id="CAD9692916.1"/>
    </source>
</evidence>
<dbReference type="GO" id="GO:0004842">
    <property type="term" value="F:ubiquitin-protein transferase activity"/>
    <property type="evidence" value="ECO:0007669"/>
    <property type="project" value="InterPro"/>
</dbReference>
<evidence type="ECO:0000256" key="2">
    <source>
        <dbReference type="PROSITE-ProRule" id="PRU00104"/>
    </source>
</evidence>
<evidence type="ECO:0000256" key="4">
    <source>
        <dbReference type="SAM" id="SignalP"/>
    </source>
</evidence>
<feature type="region of interest" description="Disordered" evidence="3">
    <location>
        <begin position="1089"/>
        <end position="1109"/>
    </location>
</feature>
<dbReference type="Gene3D" id="3.90.1750.10">
    <property type="entry name" value="Hect, E3 ligase catalytic domains"/>
    <property type="match status" value="1"/>
</dbReference>
<feature type="domain" description="B30.2/SPRY" evidence="5">
    <location>
        <begin position="370"/>
        <end position="569"/>
    </location>
</feature>
<dbReference type="InterPro" id="IPR042469">
    <property type="entry name" value="HECTD3"/>
</dbReference>
<dbReference type="EMBL" id="HBHJ01018600">
    <property type="protein sequence ID" value="CAD9692916.1"/>
    <property type="molecule type" value="Transcribed_RNA"/>
</dbReference>
<dbReference type="InterPro" id="IPR003877">
    <property type="entry name" value="SPRY_dom"/>
</dbReference>
<dbReference type="PROSITE" id="PS50237">
    <property type="entry name" value="HECT"/>
    <property type="match status" value="1"/>
</dbReference>
<evidence type="ECO:0000259" key="5">
    <source>
        <dbReference type="PROSITE" id="PS50188"/>
    </source>
</evidence>
<dbReference type="InterPro" id="IPR035983">
    <property type="entry name" value="Hect_E3_ubiquitin_ligase"/>
</dbReference>
<sequence length="1608" mass="176208">MFALRRTWDELPNLPTASRFLLCLVELLSTFQVLAMKAGAPGPLSIPWDKIMWDPRVPRCPLALPSPPLASSSAVRELEDGVVLSDGAGSWELWSGVVSQANPSPDLVGSRSGWSSHREMRRAEGHEEVLPLVPGCHVMRRVRDPAPPPTGGRGEGEQGQVSGGDGGESPAPPPAPASAEVGIVEEVVTLGGVPGAGRRVRWLKTLQHEVVRWGAGGEYDVVQVQLDDKLDVVKTFPTPETELDIAAKYRFAQDHYFGVLLRFRAHTPDPEGVEALEGTLEWPDFLATTRVRGHRRPDGTVVIREEELLAGSRDSDWAPRFGTNAWQPGTVFELGIRVPPTSNGDDKASPVGGFSVPERGLHGTYTKDVVLDGHSIAVTGRASLCKDRLFSFDRHCCASCIAVSEDGAAATGCDGDRRDHRGVVFGTVGFSSGVHYWEVRVEVADHGSVFIGVAEKAKPGSSKQKRLSRWQGWGFVNYRATLHGSTERVYGEHFQANDTIGVRLDMDHGRVSFYLDGMKYGEHIVSDLGPAFDGIAANRARLQPRTLWPVIGLRRPMDRVVVTKKWVSNAGIHPVTWLTDALALTTVAIRTGQGETAAASAAPPRPATGGKSTPIALPHRRHNHNQSDHVPDWLYEDAWRLWGRWRESRWLRIATRGCTAAEDSFTPSTVDVDTSPRACAAASARTGLRVPLLSGDRVKILRTGGRILDQPEEAAVLGAFRGLLWYRVESQRGEAASLEGASRPWCWTTSDIEGLELVRRSPATPPEIEPRLRDHRLSRAPEFWSGWLQSVFDQGAIVRDGIEIDSSDSLGEVHRHQVVLALERRLNSSGIVRFLVLFKTSEGTWVRGWISERIRGSVDVLIVKRIPDAEARACAGEENCSELLAQLTDVERADMDADRGLLEDMDPAAWSEDTAIDRITSDWERRLVAACGPRAEEWLAKGHGAGQGDAGPQDSRSFRTLAEARTLKDGAGRHGRVAWSIDADEQLCQTVQQWSDLLGVTPGNLVFAHLHAILQAGGGGASAVVQGLRRDWAEHVADCVRSKPLLSGASPDELLARAAVLLALNARAQRALPLVSFSLPEDDWDEEHQGVPSLASVSPRGLPGAKSAVPPSTAAAAAWRPQSVGRHLRRIKMLLFTHTKRQFWDAVLQATMTPTPLAHDEYEDPREIKTIKINRVRATPQRLATIRLVSERLRSSVFGQLHRELRSLPRSAFRRAYVGKGHGGQRRAFKVKFLGEGVNDYGGPYRAVFDQVADEVRSDRLALSNAVEAGGETALKERSCLIPIFVPCPNRSAGLGANQDKFLLLPGLPPAHIRELAGFLGKTVGLAVRHGLQMGLDLPSLVWKPLAGQALTIHDLEAVDSLTSRTIQRIAEHYQSGGSSSVGSDGGADEAGDEDWRRELNFTTVLSDGTSVSLSPDGAQQAVDESNWQDFVRALVACRLQESLPMLHALRTGLASVLPVDLFPMFSPEELEQLVCGSGDVDVDLLQQCTEYEEVSPDAPHIRFFWEVLREMRGEEREAFLRFVWARSRMPSAATDFPMNFKLQAPQGPAETSPDQWLPHAQTCFFSLSLPAYTTKEILREKLLFAIKNSPNMDADVRLHSAEGWGEA</sequence>
<dbReference type="PROSITE" id="PS50188">
    <property type="entry name" value="B302_SPRY"/>
    <property type="match status" value="1"/>
</dbReference>
<dbReference type="PANTHER" id="PTHR46654:SF1">
    <property type="entry name" value="E3 UBIQUITIN-PROTEIN LIGASE HECTD3"/>
    <property type="match status" value="1"/>
</dbReference>
<evidence type="ECO:0008006" key="8">
    <source>
        <dbReference type="Google" id="ProtNLM"/>
    </source>
</evidence>
<feature type="domain" description="HECT" evidence="6">
    <location>
        <begin position="1226"/>
        <end position="1608"/>
    </location>
</feature>
<dbReference type="SUPFAM" id="SSF56204">
    <property type="entry name" value="Hect, E3 ligase catalytic domain"/>
    <property type="match status" value="1"/>
</dbReference>
<dbReference type="SMART" id="SM00449">
    <property type="entry name" value="SPRY"/>
    <property type="match status" value="1"/>
</dbReference>
<dbReference type="Gene3D" id="3.30.2410.10">
    <property type="entry name" value="Hect, E3 ligase catalytic domain"/>
    <property type="match status" value="1"/>
</dbReference>
<feature type="chain" id="PRO_5030773841" description="HECT domain-containing protein" evidence="4">
    <location>
        <begin position="36"/>
        <end position="1608"/>
    </location>
</feature>
<evidence type="ECO:0000259" key="6">
    <source>
        <dbReference type="PROSITE" id="PS50237"/>
    </source>
</evidence>